<keyword evidence="5 9" id="KW-0064">Aspartyl protease</keyword>
<dbReference type="GO" id="GO:0006508">
    <property type="term" value="P:proteolysis"/>
    <property type="evidence" value="ECO:0007669"/>
    <property type="project" value="UniProtKB-KW"/>
</dbReference>
<comment type="catalytic activity">
    <reaction evidence="9">
        <text>Release of signal peptides from bacterial membrane prolipoproteins. Hydrolyzes -Xaa-Yaa-Zaa-|-(S,diacylglyceryl)Cys-, in which Xaa is hydrophobic (preferably Leu), and Yaa (Ala or Ser) and Zaa (Gly or Ala) have small, neutral side chains.</text>
        <dbReference type="EC" id="3.4.23.36"/>
    </reaction>
</comment>
<dbReference type="NCBIfam" id="TIGR00077">
    <property type="entry name" value="lspA"/>
    <property type="match status" value="1"/>
</dbReference>
<dbReference type="AlphaFoldDB" id="A0A4P6F5K2"/>
<evidence type="ECO:0000256" key="4">
    <source>
        <dbReference type="ARBA" id="ARBA00022692"/>
    </source>
</evidence>
<keyword evidence="8 9" id="KW-0472">Membrane</keyword>
<dbReference type="Pfam" id="PF01252">
    <property type="entry name" value="Peptidase_A8"/>
    <property type="match status" value="1"/>
</dbReference>
<evidence type="ECO:0000256" key="10">
    <source>
        <dbReference type="RuleBase" id="RU004181"/>
    </source>
</evidence>
<feature type="transmembrane region" description="Helical" evidence="9">
    <location>
        <begin position="124"/>
        <end position="142"/>
    </location>
</feature>
<keyword evidence="7 9" id="KW-1133">Transmembrane helix</keyword>
<comment type="caution">
    <text evidence="9">Lacks conserved residue(s) required for the propagation of feature annotation.</text>
</comment>
<keyword evidence="12" id="KW-1185">Reference proteome</keyword>
<feature type="active site" evidence="9">
    <location>
        <position position="109"/>
    </location>
</feature>
<dbReference type="PANTHER" id="PTHR33695:SF1">
    <property type="entry name" value="LIPOPROTEIN SIGNAL PEPTIDASE"/>
    <property type="match status" value="1"/>
</dbReference>
<dbReference type="EMBL" id="CP035492">
    <property type="protein sequence ID" value="QAY68487.1"/>
    <property type="molecule type" value="Genomic_DNA"/>
</dbReference>
<dbReference type="EC" id="3.4.23.36" evidence="9"/>
<dbReference type="PRINTS" id="PR00781">
    <property type="entry name" value="LIPOSIGPTASE"/>
</dbReference>
<evidence type="ECO:0000256" key="6">
    <source>
        <dbReference type="ARBA" id="ARBA00022801"/>
    </source>
</evidence>
<evidence type="ECO:0000256" key="7">
    <source>
        <dbReference type="ARBA" id="ARBA00022989"/>
    </source>
</evidence>
<dbReference type="UniPathway" id="UPA00665"/>
<dbReference type="RefSeq" id="WP_129444346.1">
    <property type="nucleotide sequence ID" value="NZ_CP035492.1"/>
</dbReference>
<protein>
    <recommendedName>
        <fullName evidence="9">Lipoprotein signal peptidase</fullName>
        <ecNumber evidence="9">3.4.23.36</ecNumber>
    </recommendedName>
    <alternativeName>
        <fullName evidence="9">Prolipoprotein signal peptidase</fullName>
    </alternativeName>
    <alternativeName>
        <fullName evidence="9">Signal peptidase II</fullName>
        <shortName evidence="9">SPase II</shortName>
    </alternativeName>
</protein>
<comment type="function">
    <text evidence="9">This protein specifically catalyzes the removal of signal peptides from prolipoproteins.</text>
</comment>
<dbReference type="HAMAP" id="MF_00161">
    <property type="entry name" value="LspA"/>
    <property type="match status" value="1"/>
</dbReference>
<dbReference type="PANTHER" id="PTHR33695">
    <property type="entry name" value="LIPOPROTEIN SIGNAL PEPTIDASE"/>
    <property type="match status" value="1"/>
</dbReference>
<comment type="subcellular location">
    <subcellularLocation>
        <location evidence="9">Cell membrane</location>
        <topology evidence="9">Multi-pass membrane protein</topology>
    </subcellularLocation>
</comment>
<feature type="transmembrane region" description="Helical" evidence="9">
    <location>
        <begin position="54"/>
        <end position="73"/>
    </location>
</feature>
<evidence type="ECO:0000256" key="5">
    <source>
        <dbReference type="ARBA" id="ARBA00022750"/>
    </source>
</evidence>
<keyword evidence="3 9" id="KW-0645">Protease</keyword>
<dbReference type="InterPro" id="IPR001872">
    <property type="entry name" value="Peptidase_A8"/>
</dbReference>
<feature type="active site" evidence="9">
    <location>
        <position position="122"/>
    </location>
</feature>
<evidence type="ECO:0000313" key="12">
    <source>
        <dbReference type="Proteomes" id="UP000293568"/>
    </source>
</evidence>
<keyword evidence="4 9" id="KW-0812">Transmembrane</keyword>
<name>A0A4P6F5K2_9BACL</name>
<dbReference type="GO" id="GO:0004190">
    <property type="term" value="F:aspartic-type endopeptidase activity"/>
    <property type="evidence" value="ECO:0007669"/>
    <property type="project" value="UniProtKB-UniRule"/>
</dbReference>
<proteinExistence type="inferred from homology"/>
<comment type="pathway">
    <text evidence="9">Protein modification; lipoprotein biosynthesis (signal peptide cleavage).</text>
</comment>
<accession>A0A4P6F5K2</accession>
<dbReference type="Proteomes" id="UP000293568">
    <property type="component" value="Chromosome"/>
</dbReference>
<evidence type="ECO:0000256" key="1">
    <source>
        <dbReference type="ARBA" id="ARBA00006139"/>
    </source>
</evidence>
<dbReference type="GO" id="GO:0005886">
    <property type="term" value="C:plasma membrane"/>
    <property type="evidence" value="ECO:0007669"/>
    <property type="project" value="UniProtKB-SubCell"/>
</dbReference>
<evidence type="ECO:0000256" key="8">
    <source>
        <dbReference type="ARBA" id="ARBA00023136"/>
    </source>
</evidence>
<evidence type="ECO:0000256" key="9">
    <source>
        <dbReference type="HAMAP-Rule" id="MF_00161"/>
    </source>
</evidence>
<organism evidence="11 12">
    <name type="scientific">Paenibacillus protaetiae</name>
    <dbReference type="NCBI Taxonomy" id="2509456"/>
    <lineage>
        <taxon>Bacteria</taxon>
        <taxon>Bacillati</taxon>
        <taxon>Bacillota</taxon>
        <taxon>Bacilli</taxon>
        <taxon>Bacillales</taxon>
        <taxon>Paenibacillaceae</taxon>
        <taxon>Paenibacillus</taxon>
    </lineage>
</organism>
<comment type="similarity">
    <text evidence="1 9 10">Belongs to the peptidase A8 family.</text>
</comment>
<gene>
    <name evidence="9 11" type="primary">lspA</name>
    <name evidence="11" type="ORF">ET464_12415</name>
</gene>
<keyword evidence="6 9" id="KW-0378">Hydrolase</keyword>
<keyword evidence="2 9" id="KW-1003">Cell membrane</keyword>
<dbReference type="OrthoDB" id="9810259at2"/>
<feature type="transmembrane region" description="Helical" evidence="9">
    <location>
        <begin position="85"/>
        <end position="104"/>
    </location>
</feature>
<sequence length="152" mass="16772">MFYILLLFVIALDQAAKLWIRFHMELGESIPVWRGFQLTYIHNSGAMGSSFEGYGKFFVIPAVLIIIGTIYYLHKGRLNGAVTKAGAALFAGGAAGNAIDRLMFGEVTDFLDVGRGISNFADHAISLGLLFIIIQELIIAPLQRRKAKRLCH</sequence>
<evidence type="ECO:0000256" key="3">
    <source>
        <dbReference type="ARBA" id="ARBA00022670"/>
    </source>
</evidence>
<evidence type="ECO:0000313" key="11">
    <source>
        <dbReference type="EMBL" id="QAY68487.1"/>
    </source>
</evidence>
<dbReference type="KEGG" id="pprt:ET464_12415"/>
<evidence type="ECO:0000256" key="2">
    <source>
        <dbReference type="ARBA" id="ARBA00022475"/>
    </source>
</evidence>
<reference evidence="11 12" key="1">
    <citation type="submission" date="2019-01" db="EMBL/GenBank/DDBJ databases">
        <title>Genome sequencing of strain FW100M-2.</title>
        <authorList>
            <person name="Heo J."/>
            <person name="Kim S.-J."/>
            <person name="Kim J.-S."/>
            <person name="Hong S.-B."/>
            <person name="Kwon S.-W."/>
        </authorList>
    </citation>
    <scope>NUCLEOTIDE SEQUENCE [LARGE SCALE GENOMIC DNA]</scope>
    <source>
        <strain evidence="11 12">FW100M-2</strain>
    </source>
</reference>